<dbReference type="GO" id="GO:0005886">
    <property type="term" value="C:plasma membrane"/>
    <property type="evidence" value="ECO:0007669"/>
    <property type="project" value="UniProtKB-SubCell"/>
</dbReference>
<dbReference type="PROSITE" id="PS00979">
    <property type="entry name" value="G_PROTEIN_RECEP_F3_1"/>
    <property type="match status" value="1"/>
</dbReference>
<feature type="chain" id="PRO_5025414435" description="Receptor ligand binding region domain-containing protein" evidence="10">
    <location>
        <begin position="19"/>
        <end position="302"/>
    </location>
</feature>
<evidence type="ECO:0000256" key="7">
    <source>
        <dbReference type="ARBA" id="ARBA00023170"/>
    </source>
</evidence>
<evidence type="ECO:0000313" key="12">
    <source>
        <dbReference type="Ensembl" id="ENSSTUP00000064800.1"/>
    </source>
</evidence>
<dbReference type="InterPro" id="IPR000337">
    <property type="entry name" value="GPCR_3"/>
</dbReference>
<dbReference type="InterPro" id="IPR017979">
    <property type="entry name" value="GPCR_3_CS"/>
</dbReference>
<comment type="subcellular location">
    <subcellularLocation>
        <location evidence="1">Cell membrane</location>
        <topology evidence="1">Multi-pass membrane protein</topology>
    </subcellularLocation>
</comment>
<keyword evidence="2" id="KW-1003">Cell membrane</keyword>
<reference evidence="12" key="2">
    <citation type="submission" date="2025-09" db="UniProtKB">
        <authorList>
            <consortium name="Ensembl"/>
        </authorList>
    </citation>
    <scope>IDENTIFICATION</scope>
</reference>
<dbReference type="InterPro" id="IPR028082">
    <property type="entry name" value="Peripla_BP_I"/>
</dbReference>
<feature type="signal peptide" evidence="10">
    <location>
        <begin position="1"/>
        <end position="18"/>
    </location>
</feature>
<keyword evidence="13" id="KW-1185">Reference proteome</keyword>
<organism evidence="12 13">
    <name type="scientific">Salmo trutta</name>
    <name type="common">Brown trout</name>
    <dbReference type="NCBI Taxonomy" id="8032"/>
    <lineage>
        <taxon>Eukaryota</taxon>
        <taxon>Metazoa</taxon>
        <taxon>Chordata</taxon>
        <taxon>Craniata</taxon>
        <taxon>Vertebrata</taxon>
        <taxon>Euteleostomi</taxon>
        <taxon>Actinopterygii</taxon>
        <taxon>Neopterygii</taxon>
        <taxon>Teleostei</taxon>
        <taxon>Protacanthopterygii</taxon>
        <taxon>Salmoniformes</taxon>
        <taxon>Salmonidae</taxon>
        <taxon>Salmoninae</taxon>
        <taxon>Salmo</taxon>
    </lineage>
</organism>
<dbReference type="PRINTS" id="PR00248">
    <property type="entry name" value="GPCRMGR"/>
</dbReference>
<dbReference type="Proteomes" id="UP000472277">
    <property type="component" value="Chromosome 26"/>
</dbReference>
<keyword evidence="6" id="KW-0472">Membrane</keyword>
<dbReference type="InterPro" id="IPR001828">
    <property type="entry name" value="ANF_lig-bd_rcpt"/>
</dbReference>
<sequence length="302" mass="33324">MIWIILVLPMWAWRGTVGDSQSNERRVVAHIPGDIIIGALFSVHHQPTADKVHERKCGSVREQYGIQRVEAMLHTLDRINADPHILPNISLGCEIRDSCWHSAVALEQSIEFIRDSLVSSDEAEVGGGPRCADPAATPMRGKKPIVGLIGPGSSSVAIQVQNLLQLFNIPQIAYSATSMDLSDKSLYKYFMRVVPSDAQQARAMVDIVKRYNWSYVSAIHTEGKNTQAPYSDRVRIHKPPYSDRVRIHKPPYSVIGLEYTSPPTVIGLEYTSPPTVAGLEYTSPPTVIGLEYTSPPTVAGLE</sequence>
<feature type="domain" description="Receptor ligand binding region" evidence="11">
    <location>
        <begin position="69"/>
        <end position="224"/>
    </location>
</feature>
<keyword evidence="5" id="KW-0297">G-protein coupled receptor</keyword>
<dbReference type="GeneTree" id="ENSGT01030000234648"/>
<dbReference type="OMA" id="GAIWEQY"/>
<dbReference type="GO" id="GO:0030425">
    <property type="term" value="C:dendrite"/>
    <property type="evidence" value="ECO:0007669"/>
    <property type="project" value="UniProtKB-ARBA"/>
</dbReference>
<accession>A0A674B083</accession>
<keyword evidence="10" id="KW-0732">Signal</keyword>
<evidence type="ECO:0000256" key="5">
    <source>
        <dbReference type="ARBA" id="ARBA00023040"/>
    </source>
</evidence>
<proteinExistence type="predicted"/>
<dbReference type="InParanoid" id="A0A674B083"/>
<evidence type="ECO:0000256" key="3">
    <source>
        <dbReference type="ARBA" id="ARBA00022692"/>
    </source>
</evidence>
<evidence type="ECO:0000256" key="9">
    <source>
        <dbReference type="ARBA" id="ARBA00023224"/>
    </source>
</evidence>
<dbReference type="Pfam" id="PF01094">
    <property type="entry name" value="ANF_receptor"/>
    <property type="match status" value="1"/>
</dbReference>
<keyword evidence="9" id="KW-0807">Transducer</keyword>
<name>A0A674B083_SALTR</name>
<evidence type="ECO:0000259" key="11">
    <source>
        <dbReference type="Pfam" id="PF01094"/>
    </source>
</evidence>
<dbReference type="Gene3D" id="3.40.50.2300">
    <property type="match status" value="1"/>
</dbReference>
<evidence type="ECO:0000256" key="4">
    <source>
        <dbReference type="ARBA" id="ARBA00022989"/>
    </source>
</evidence>
<dbReference type="SUPFAM" id="SSF53822">
    <property type="entry name" value="Periplasmic binding protein-like I"/>
    <property type="match status" value="1"/>
</dbReference>
<keyword evidence="4" id="KW-1133">Transmembrane helix</keyword>
<dbReference type="InterPro" id="IPR050726">
    <property type="entry name" value="mGluR"/>
</dbReference>
<dbReference type="FunFam" id="3.40.50.2300:FF:000243">
    <property type="entry name" value="Metabotropic glutamate receptor 5"/>
    <property type="match status" value="1"/>
</dbReference>
<evidence type="ECO:0000256" key="2">
    <source>
        <dbReference type="ARBA" id="ARBA00022475"/>
    </source>
</evidence>
<reference evidence="12" key="1">
    <citation type="submission" date="2025-08" db="UniProtKB">
        <authorList>
            <consortium name="Ensembl"/>
        </authorList>
    </citation>
    <scope>IDENTIFICATION</scope>
</reference>
<evidence type="ECO:0000256" key="1">
    <source>
        <dbReference type="ARBA" id="ARBA00004651"/>
    </source>
</evidence>
<keyword evidence="7" id="KW-0675">Receptor</keyword>
<dbReference type="PANTHER" id="PTHR24060">
    <property type="entry name" value="METABOTROPIC GLUTAMATE RECEPTOR"/>
    <property type="match status" value="1"/>
</dbReference>
<evidence type="ECO:0000313" key="13">
    <source>
        <dbReference type="Proteomes" id="UP000472277"/>
    </source>
</evidence>
<keyword evidence="3" id="KW-0812">Transmembrane</keyword>
<dbReference type="GO" id="GO:0004930">
    <property type="term" value="F:G protein-coupled receptor activity"/>
    <property type="evidence" value="ECO:0007669"/>
    <property type="project" value="UniProtKB-KW"/>
</dbReference>
<protein>
    <recommendedName>
        <fullName evidence="11">Receptor ligand binding region domain-containing protein</fullName>
    </recommendedName>
</protein>
<evidence type="ECO:0000256" key="10">
    <source>
        <dbReference type="SAM" id="SignalP"/>
    </source>
</evidence>
<dbReference type="AlphaFoldDB" id="A0A674B083"/>
<dbReference type="Ensembl" id="ENSSTUT00000068582.1">
    <property type="protein sequence ID" value="ENSSTUP00000064800.1"/>
    <property type="gene ID" value="ENSSTUG00000028246.1"/>
</dbReference>
<evidence type="ECO:0000256" key="6">
    <source>
        <dbReference type="ARBA" id="ARBA00023136"/>
    </source>
</evidence>
<keyword evidence="8" id="KW-0325">Glycoprotein</keyword>
<evidence type="ECO:0000256" key="8">
    <source>
        <dbReference type="ARBA" id="ARBA00023180"/>
    </source>
</evidence>